<dbReference type="Gene3D" id="1.10.10.1320">
    <property type="entry name" value="Anti-sigma factor, zinc-finger domain"/>
    <property type="match status" value="1"/>
</dbReference>
<dbReference type="PATRIC" id="fig|472175.3.peg.2018"/>
<evidence type="ECO:0000256" key="7">
    <source>
        <dbReference type="ARBA" id="ARBA00029829"/>
    </source>
</evidence>
<comment type="subcellular location">
    <subcellularLocation>
        <location evidence="2">Cell membrane</location>
    </subcellularLocation>
    <subcellularLocation>
        <location evidence="1">Membrane</location>
        <topology evidence="1">Single-pass membrane protein</topology>
    </subcellularLocation>
</comment>
<keyword evidence="4" id="KW-0812">Transmembrane</keyword>
<protein>
    <recommendedName>
        <fullName evidence="8">Regulator of SigK</fullName>
    </recommendedName>
    <alternativeName>
        <fullName evidence="7">Sigma-K anti-sigma factor RskA</fullName>
    </alternativeName>
</protein>
<evidence type="ECO:0000256" key="3">
    <source>
        <dbReference type="ARBA" id="ARBA00022475"/>
    </source>
</evidence>
<evidence type="ECO:0000256" key="1">
    <source>
        <dbReference type="ARBA" id="ARBA00004167"/>
    </source>
</evidence>
<sequence>MSEQDNMPEHEGGDDLVAAEFVLGALDNDERASISRRIEQDPEFARLVDDWEERLEGLGSEFKPVEPPAQIAASIRRRLFDENASYEGNAPGKGWFSRLWNNASAWRALAAAAVLAFAGLSFYNLAPRPAAEEARYVSSLAPTESDVHYFVVYDARDGNVRLSHVTGARPEGRDFELWVIEDGTPRSLGVIPEGQRVRMAVADRSASELKGDAIFAITTEPQGGSPSGAPTGPVVAQGDINAI</sequence>
<keyword evidence="3" id="KW-1003">Cell membrane</keyword>
<evidence type="ECO:0000313" key="11">
    <source>
        <dbReference type="EMBL" id="KFB10970.1"/>
    </source>
</evidence>
<evidence type="ECO:0000259" key="10">
    <source>
        <dbReference type="Pfam" id="PF10099"/>
    </source>
</evidence>
<comment type="caution">
    <text evidence="11">The sequence shown here is derived from an EMBL/GenBank/DDBJ whole genome shotgun (WGS) entry which is preliminary data.</text>
</comment>
<dbReference type="EMBL" id="JMQM01000001">
    <property type="protein sequence ID" value="KFB10970.1"/>
    <property type="molecule type" value="Genomic_DNA"/>
</dbReference>
<evidence type="ECO:0000256" key="2">
    <source>
        <dbReference type="ARBA" id="ARBA00004236"/>
    </source>
</evidence>
<dbReference type="PANTHER" id="PTHR37461">
    <property type="entry name" value="ANTI-SIGMA-K FACTOR RSKA"/>
    <property type="match status" value="1"/>
</dbReference>
<dbReference type="RefSeq" id="WP_051913984.1">
    <property type="nucleotide sequence ID" value="NZ_JMQM01000001.1"/>
</dbReference>
<gene>
    <name evidence="11" type="ORF">EL18_02011</name>
</gene>
<reference evidence="11 12" key="1">
    <citation type="submission" date="2014-05" db="EMBL/GenBank/DDBJ databases">
        <title>Draft Genome Sequence of Nitratireductor basaltis Strain UMTGB225, A Marine Bacterium Isolated from Green Barrel Tunicate.</title>
        <authorList>
            <person name="Gan H.Y."/>
        </authorList>
    </citation>
    <scope>NUCLEOTIDE SEQUENCE [LARGE SCALE GENOMIC DNA]</scope>
    <source>
        <strain evidence="11 12">UMTGB225</strain>
    </source>
</reference>
<keyword evidence="12" id="KW-1185">Reference proteome</keyword>
<feature type="domain" description="Anti-sigma K factor RskA C-terminal" evidence="10">
    <location>
        <begin position="108"/>
        <end position="234"/>
    </location>
</feature>
<dbReference type="AlphaFoldDB" id="A0A084UDD4"/>
<evidence type="ECO:0000256" key="4">
    <source>
        <dbReference type="ARBA" id="ARBA00022692"/>
    </source>
</evidence>
<dbReference type="GO" id="GO:0016989">
    <property type="term" value="F:sigma factor antagonist activity"/>
    <property type="evidence" value="ECO:0007669"/>
    <property type="project" value="TreeGrafter"/>
</dbReference>
<accession>A0A084UDD4</accession>
<evidence type="ECO:0000256" key="5">
    <source>
        <dbReference type="ARBA" id="ARBA00022989"/>
    </source>
</evidence>
<evidence type="ECO:0000313" key="12">
    <source>
        <dbReference type="Proteomes" id="UP000053675"/>
    </source>
</evidence>
<keyword evidence="6" id="KW-0472">Membrane</keyword>
<dbReference type="GO" id="GO:0005886">
    <property type="term" value="C:plasma membrane"/>
    <property type="evidence" value="ECO:0007669"/>
    <property type="project" value="UniProtKB-SubCell"/>
</dbReference>
<dbReference type="GO" id="GO:0006417">
    <property type="term" value="P:regulation of translation"/>
    <property type="evidence" value="ECO:0007669"/>
    <property type="project" value="TreeGrafter"/>
</dbReference>
<dbReference type="OrthoDB" id="9816387at2"/>
<name>A0A084UDD4_9HYPH</name>
<dbReference type="InterPro" id="IPR041916">
    <property type="entry name" value="Anti_sigma_zinc_sf"/>
</dbReference>
<proteinExistence type="predicted"/>
<dbReference type="Proteomes" id="UP000053675">
    <property type="component" value="Unassembled WGS sequence"/>
</dbReference>
<keyword evidence="5" id="KW-1133">Transmembrane helix</keyword>
<organism evidence="11 12">
    <name type="scientific">Nitratireductor basaltis</name>
    <dbReference type="NCBI Taxonomy" id="472175"/>
    <lineage>
        <taxon>Bacteria</taxon>
        <taxon>Pseudomonadati</taxon>
        <taxon>Pseudomonadota</taxon>
        <taxon>Alphaproteobacteria</taxon>
        <taxon>Hyphomicrobiales</taxon>
        <taxon>Phyllobacteriaceae</taxon>
        <taxon>Nitratireductor</taxon>
    </lineage>
</organism>
<evidence type="ECO:0000256" key="6">
    <source>
        <dbReference type="ARBA" id="ARBA00023136"/>
    </source>
</evidence>
<evidence type="ECO:0000256" key="9">
    <source>
        <dbReference type="SAM" id="MobiDB-lite"/>
    </source>
</evidence>
<dbReference type="InterPro" id="IPR051474">
    <property type="entry name" value="Anti-sigma-K/W_factor"/>
</dbReference>
<dbReference type="STRING" id="472175.EL18_02011"/>
<feature type="region of interest" description="Disordered" evidence="9">
    <location>
        <begin position="219"/>
        <end position="243"/>
    </location>
</feature>
<dbReference type="PANTHER" id="PTHR37461:SF1">
    <property type="entry name" value="ANTI-SIGMA-K FACTOR RSKA"/>
    <property type="match status" value="1"/>
</dbReference>
<dbReference type="InterPro" id="IPR018764">
    <property type="entry name" value="RskA_C"/>
</dbReference>
<evidence type="ECO:0000256" key="8">
    <source>
        <dbReference type="ARBA" id="ARBA00030803"/>
    </source>
</evidence>
<dbReference type="eggNOG" id="COG5343">
    <property type="taxonomic scope" value="Bacteria"/>
</dbReference>
<dbReference type="Pfam" id="PF10099">
    <property type="entry name" value="RskA_C"/>
    <property type="match status" value="1"/>
</dbReference>